<dbReference type="SMART" id="SM00850">
    <property type="entry name" value="LytTR"/>
    <property type="match status" value="1"/>
</dbReference>
<dbReference type="SUPFAM" id="SSF52172">
    <property type="entry name" value="CheY-like"/>
    <property type="match status" value="1"/>
</dbReference>
<organism evidence="4 5">
    <name type="scientific">Pseudotenacibaculum haliotis</name>
    <dbReference type="NCBI Taxonomy" id="1862138"/>
    <lineage>
        <taxon>Bacteria</taxon>
        <taxon>Pseudomonadati</taxon>
        <taxon>Bacteroidota</taxon>
        <taxon>Flavobacteriia</taxon>
        <taxon>Flavobacteriales</taxon>
        <taxon>Flavobacteriaceae</taxon>
        <taxon>Pseudotenacibaculum</taxon>
    </lineage>
</organism>
<reference evidence="5" key="1">
    <citation type="journal article" date="2019" name="Int. J. Syst. Evol. Microbiol.">
        <title>The Global Catalogue of Microorganisms (GCM) 10K type strain sequencing project: providing services to taxonomists for standard genome sequencing and annotation.</title>
        <authorList>
            <consortium name="The Broad Institute Genomics Platform"/>
            <consortium name="The Broad Institute Genome Sequencing Center for Infectious Disease"/>
            <person name="Wu L."/>
            <person name="Ma J."/>
        </authorList>
    </citation>
    <scope>NUCLEOTIDE SEQUENCE [LARGE SCALE GENOMIC DNA]</scope>
    <source>
        <strain evidence="5">KCTC 52127</strain>
    </source>
</reference>
<evidence type="ECO:0000256" key="1">
    <source>
        <dbReference type="PROSITE-ProRule" id="PRU00169"/>
    </source>
</evidence>
<dbReference type="Gene3D" id="3.40.50.2300">
    <property type="match status" value="1"/>
</dbReference>
<sequence>MKINCLIIDDEPTSQLVLKNFLSKLDFLHLSGVCNNAIEAMSVLSQQPVDLIFLDINMPQISGLSFYKSLSNPPAVIFSTAYSEHAVEAFDVSAVDYLLKPFSFERFLVAVNKAVQQIQSKDVGKQASESILIKADKKLHKIETDNIYYIEAFGDYVKIHLENEFIMTNNTFKKILAMLPTNFVRIHKSYAINLKEASTVEGNLVVLNDNKLPIGVKFRPDFLDRFKNE</sequence>
<dbReference type="PROSITE" id="PS50930">
    <property type="entry name" value="HTH_LYTTR"/>
    <property type="match status" value="1"/>
</dbReference>
<dbReference type="PANTHER" id="PTHR37299">
    <property type="entry name" value="TRANSCRIPTIONAL REGULATOR-RELATED"/>
    <property type="match status" value="1"/>
</dbReference>
<evidence type="ECO:0000259" key="3">
    <source>
        <dbReference type="PROSITE" id="PS50930"/>
    </source>
</evidence>
<dbReference type="PANTHER" id="PTHR37299:SF1">
    <property type="entry name" value="STAGE 0 SPORULATION PROTEIN A HOMOLOG"/>
    <property type="match status" value="1"/>
</dbReference>
<accession>A0ABW5LT22</accession>
<dbReference type="PROSITE" id="PS50110">
    <property type="entry name" value="RESPONSE_REGULATORY"/>
    <property type="match status" value="1"/>
</dbReference>
<comment type="caution">
    <text evidence="4">The sequence shown here is derived from an EMBL/GenBank/DDBJ whole genome shotgun (WGS) entry which is preliminary data.</text>
</comment>
<dbReference type="SMART" id="SM00448">
    <property type="entry name" value="REC"/>
    <property type="match status" value="1"/>
</dbReference>
<dbReference type="InterPro" id="IPR011006">
    <property type="entry name" value="CheY-like_superfamily"/>
</dbReference>
<dbReference type="InterPro" id="IPR007492">
    <property type="entry name" value="LytTR_DNA-bd_dom"/>
</dbReference>
<keyword evidence="1" id="KW-0597">Phosphoprotein</keyword>
<dbReference type="Proteomes" id="UP001597508">
    <property type="component" value="Unassembled WGS sequence"/>
</dbReference>
<feature type="domain" description="Response regulatory" evidence="2">
    <location>
        <begin position="4"/>
        <end position="115"/>
    </location>
</feature>
<feature type="modified residue" description="4-aspartylphosphate" evidence="1">
    <location>
        <position position="55"/>
    </location>
</feature>
<dbReference type="InterPro" id="IPR046947">
    <property type="entry name" value="LytR-like"/>
</dbReference>
<dbReference type="RefSeq" id="WP_379665656.1">
    <property type="nucleotide sequence ID" value="NZ_JBHULH010000003.1"/>
</dbReference>
<feature type="domain" description="HTH LytTR-type" evidence="3">
    <location>
        <begin position="131"/>
        <end position="228"/>
    </location>
</feature>
<proteinExistence type="predicted"/>
<dbReference type="EMBL" id="JBHULH010000003">
    <property type="protein sequence ID" value="MFD2566946.1"/>
    <property type="molecule type" value="Genomic_DNA"/>
</dbReference>
<protein>
    <submittedName>
        <fullName evidence="4">LytR/AlgR family response regulator transcription factor</fullName>
    </submittedName>
</protein>
<dbReference type="Pfam" id="PF04397">
    <property type="entry name" value="LytTR"/>
    <property type="match status" value="1"/>
</dbReference>
<dbReference type="InterPro" id="IPR001789">
    <property type="entry name" value="Sig_transdc_resp-reg_receiver"/>
</dbReference>
<evidence type="ECO:0000259" key="2">
    <source>
        <dbReference type="PROSITE" id="PS50110"/>
    </source>
</evidence>
<dbReference type="Gene3D" id="2.40.50.1020">
    <property type="entry name" value="LytTr DNA-binding domain"/>
    <property type="match status" value="1"/>
</dbReference>
<dbReference type="Pfam" id="PF00072">
    <property type="entry name" value="Response_reg"/>
    <property type="match status" value="1"/>
</dbReference>
<evidence type="ECO:0000313" key="5">
    <source>
        <dbReference type="Proteomes" id="UP001597508"/>
    </source>
</evidence>
<gene>
    <name evidence="4" type="ORF">ACFSRZ_06155</name>
</gene>
<name>A0ABW5LT22_9FLAO</name>
<keyword evidence="5" id="KW-1185">Reference proteome</keyword>
<evidence type="ECO:0000313" key="4">
    <source>
        <dbReference type="EMBL" id="MFD2566946.1"/>
    </source>
</evidence>